<dbReference type="InterPro" id="IPR028203">
    <property type="entry name" value="PSII_CF48-like_dom"/>
</dbReference>
<dbReference type="PANTHER" id="PTHR47199:SF2">
    <property type="entry name" value="PHOTOSYSTEM II STABILITY_ASSEMBLY FACTOR HCF136, CHLOROPLASTIC"/>
    <property type="match status" value="1"/>
</dbReference>
<evidence type="ECO:0000256" key="2">
    <source>
        <dbReference type="ARBA" id="ARBA00023276"/>
    </source>
</evidence>
<dbReference type="GO" id="GO:0016787">
    <property type="term" value="F:hydrolase activity"/>
    <property type="evidence" value="ECO:0007669"/>
    <property type="project" value="UniProtKB-KW"/>
</dbReference>
<dbReference type="InterPro" id="IPR015943">
    <property type="entry name" value="WD40/YVTN_repeat-like_dom_sf"/>
</dbReference>
<dbReference type="GO" id="GO:0009523">
    <property type="term" value="C:photosystem II"/>
    <property type="evidence" value="ECO:0007669"/>
    <property type="project" value="UniProtKB-KW"/>
</dbReference>
<evidence type="ECO:0000259" key="4">
    <source>
        <dbReference type="Pfam" id="PF14870"/>
    </source>
</evidence>
<evidence type="ECO:0000256" key="3">
    <source>
        <dbReference type="SAM" id="SignalP"/>
    </source>
</evidence>
<gene>
    <name evidence="5" type="ORF">D3878_09795</name>
</gene>
<dbReference type="GO" id="GO:0015979">
    <property type="term" value="P:photosynthesis"/>
    <property type="evidence" value="ECO:0007669"/>
    <property type="project" value="UniProtKB-KW"/>
</dbReference>
<sequence length="366" mass="38891">MNFICRSAVVCSQRLRMIGLLFLAMFCGLLPCAVQAAIQDPLDFPSIPVGGLSARPMQAVGTAGERLVAVGARGVIAISDDRGKTWSQSASPVQSDLVAVHFPTAKMGWAVGHDGVVLHSQDGGKTWQKQLDGRLAKNLFVQYYKAGAESGNAAYKAALGAIERNYKTGPTLPLLDVWFDDERNGFAVGAFGLIIATTDGGRTWIPWLDRIDNTEMLHLNAIRGGDGGIYIAAERGAVFRLDRANGRFGAIATGYTGSFFGLAVSQNVLLAYGLKGAVYRSADHGRTWDVVNVPSQTTISGGTVLKTTGAFALVNVAGEMLMGDATGLRFSARQGKKGWRYTGIAQIPGEQLLLTALEGIQVAPLK</sequence>
<feature type="signal peptide" evidence="3">
    <location>
        <begin position="1"/>
        <end position="36"/>
    </location>
</feature>
<comment type="caution">
    <text evidence="5">The sequence shown here is derived from an EMBL/GenBank/DDBJ whole genome shotgun (WGS) entry which is preliminary data.</text>
</comment>
<dbReference type="PANTHER" id="PTHR47199">
    <property type="entry name" value="PHOTOSYSTEM II STABILITY/ASSEMBLY FACTOR HCF136, CHLOROPLASTIC"/>
    <property type="match status" value="1"/>
</dbReference>
<evidence type="ECO:0000313" key="5">
    <source>
        <dbReference type="EMBL" id="RJG01837.1"/>
    </source>
</evidence>
<protein>
    <submittedName>
        <fullName evidence="5">Glycosyl hydrolase</fullName>
    </submittedName>
</protein>
<reference evidence="6" key="1">
    <citation type="submission" date="2018-09" db="EMBL/GenBank/DDBJ databases">
        <authorList>
            <person name="Zhu H."/>
        </authorList>
    </citation>
    <scope>NUCLEOTIDE SEQUENCE [LARGE SCALE GENOMIC DNA]</scope>
    <source>
        <strain evidence="6">K1S02-23</strain>
    </source>
</reference>
<dbReference type="Gene3D" id="2.130.10.10">
    <property type="entry name" value="YVTN repeat-like/Quinoprotein amine dehydrogenase"/>
    <property type="match status" value="2"/>
</dbReference>
<feature type="chain" id="PRO_5017408152" evidence="3">
    <location>
        <begin position="37"/>
        <end position="366"/>
    </location>
</feature>
<keyword evidence="3" id="KW-0732">Signal</keyword>
<keyword evidence="5" id="KW-0378">Hydrolase</keyword>
<dbReference type="Proteomes" id="UP000266327">
    <property type="component" value="Unassembled WGS sequence"/>
</dbReference>
<keyword evidence="2" id="KW-0604">Photosystem II</keyword>
<dbReference type="AlphaFoldDB" id="A0A3A3G067"/>
<dbReference type="Pfam" id="PF14870">
    <property type="entry name" value="PSII_BNR"/>
    <property type="match status" value="1"/>
</dbReference>
<dbReference type="RefSeq" id="WP_119785299.1">
    <property type="nucleotide sequence ID" value="NZ_QYUQ01000002.1"/>
</dbReference>
<evidence type="ECO:0000313" key="6">
    <source>
        <dbReference type="Proteomes" id="UP000266327"/>
    </source>
</evidence>
<organism evidence="5 6">
    <name type="scientific">Noviherbaspirillum sedimenti</name>
    <dbReference type="NCBI Taxonomy" id="2320865"/>
    <lineage>
        <taxon>Bacteria</taxon>
        <taxon>Pseudomonadati</taxon>
        <taxon>Pseudomonadota</taxon>
        <taxon>Betaproteobacteria</taxon>
        <taxon>Burkholderiales</taxon>
        <taxon>Oxalobacteraceae</taxon>
        <taxon>Noviherbaspirillum</taxon>
    </lineage>
</organism>
<accession>A0A3A3G067</accession>
<evidence type="ECO:0000256" key="1">
    <source>
        <dbReference type="ARBA" id="ARBA00022531"/>
    </source>
</evidence>
<name>A0A3A3G067_9BURK</name>
<dbReference type="SUPFAM" id="SSF110296">
    <property type="entry name" value="Oligoxyloglucan reducing end-specific cellobiohydrolase"/>
    <property type="match status" value="1"/>
</dbReference>
<keyword evidence="1" id="KW-0602">Photosynthesis</keyword>
<proteinExistence type="predicted"/>
<dbReference type="OrthoDB" id="9767885at2"/>
<dbReference type="EMBL" id="QYUQ01000002">
    <property type="protein sequence ID" value="RJG01837.1"/>
    <property type="molecule type" value="Genomic_DNA"/>
</dbReference>
<keyword evidence="6" id="KW-1185">Reference proteome</keyword>
<feature type="domain" description="Photosynthesis system II assembly factor Ycf48/Hcf136-like" evidence="4">
    <location>
        <begin position="70"/>
        <end position="134"/>
    </location>
</feature>